<keyword evidence="7" id="KW-1185">Reference proteome</keyword>
<dbReference type="GO" id="GO:0003677">
    <property type="term" value="F:DNA binding"/>
    <property type="evidence" value="ECO:0007669"/>
    <property type="project" value="UniProtKB-UniRule"/>
</dbReference>
<proteinExistence type="predicted"/>
<dbReference type="Proteomes" id="UP000236743">
    <property type="component" value="Unassembled WGS sequence"/>
</dbReference>
<dbReference type="InterPro" id="IPR011990">
    <property type="entry name" value="TPR-like_helical_dom_sf"/>
</dbReference>
<gene>
    <name evidence="6" type="ORF">SAMN04488115_110175</name>
</gene>
<dbReference type="CDD" id="cd00383">
    <property type="entry name" value="trans_reg_C"/>
    <property type="match status" value="1"/>
</dbReference>
<dbReference type="Pfam" id="PF13181">
    <property type="entry name" value="TPR_8"/>
    <property type="match status" value="2"/>
</dbReference>
<dbReference type="GO" id="GO:0006355">
    <property type="term" value="P:regulation of DNA-templated transcription"/>
    <property type="evidence" value="ECO:0007669"/>
    <property type="project" value="InterPro"/>
</dbReference>
<name>A0A1H6CJJ6_9HYPH</name>
<dbReference type="InterPro" id="IPR001867">
    <property type="entry name" value="OmpR/PhoB-type_DNA-bd"/>
</dbReference>
<keyword evidence="1 3" id="KW-0238">DNA-binding</keyword>
<keyword evidence="4" id="KW-0472">Membrane</keyword>
<dbReference type="InterPro" id="IPR036388">
    <property type="entry name" value="WH-like_DNA-bd_sf"/>
</dbReference>
<evidence type="ECO:0000259" key="5">
    <source>
        <dbReference type="PROSITE" id="PS51755"/>
    </source>
</evidence>
<evidence type="ECO:0000313" key="6">
    <source>
        <dbReference type="EMBL" id="SEG72855.1"/>
    </source>
</evidence>
<dbReference type="SMART" id="SM00862">
    <property type="entry name" value="Trans_reg_C"/>
    <property type="match status" value="1"/>
</dbReference>
<protein>
    <submittedName>
        <fullName evidence="6">DNA-binding winged helix-turn-helix (WHTH) domain-containing protein</fullName>
    </submittedName>
</protein>
<feature type="domain" description="OmpR/PhoB-type" evidence="5">
    <location>
        <begin position="1"/>
        <end position="97"/>
    </location>
</feature>
<feature type="transmembrane region" description="Helical" evidence="4">
    <location>
        <begin position="140"/>
        <end position="161"/>
    </location>
</feature>
<dbReference type="PROSITE" id="PS50005">
    <property type="entry name" value="TPR"/>
    <property type="match status" value="1"/>
</dbReference>
<dbReference type="GO" id="GO:0000160">
    <property type="term" value="P:phosphorelay signal transduction system"/>
    <property type="evidence" value="ECO:0007669"/>
    <property type="project" value="InterPro"/>
</dbReference>
<dbReference type="SMART" id="SM00028">
    <property type="entry name" value="TPR"/>
    <property type="match status" value="3"/>
</dbReference>
<dbReference type="OrthoDB" id="54411at2"/>
<evidence type="ECO:0000256" key="3">
    <source>
        <dbReference type="PROSITE-ProRule" id="PRU01091"/>
    </source>
</evidence>
<keyword evidence="4" id="KW-0812">Transmembrane</keyword>
<feature type="DNA-binding region" description="OmpR/PhoB-type" evidence="3">
    <location>
        <begin position="1"/>
        <end position="97"/>
    </location>
</feature>
<dbReference type="PROSITE" id="PS51755">
    <property type="entry name" value="OMPR_PHOB"/>
    <property type="match status" value="1"/>
</dbReference>
<dbReference type="PANTHER" id="PTHR12558">
    <property type="entry name" value="CELL DIVISION CYCLE 16,23,27"/>
    <property type="match status" value="1"/>
</dbReference>
<dbReference type="SUPFAM" id="SSF48452">
    <property type="entry name" value="TPR-like"/>
    <property type="match status" value="1"/>
</dbReference>
<dbReference type="EMBL" id="FNUY01000010">
    <property type="protein sequence ID" value="SEG72855.1"/>
    <property type="molecule type" value="Genomic_DNA"/>
</dbReference>
<dbReference type="PANTHER" id="PTHR12558:SF33">
    <property type="entry name" value="BLL7664 PROTEIN"/>
    <property type="match status" value="1"/>
</dbReference>
<accession>A0A1H6CJJ6</accession>
<dbReference type="Gene3D" id="1.10.10.10">
    <property type="entry name" value="Winged helix-like DNA-binding domain superfamily/Winged helix DNA-binding domain"/>
    <property type="match status" value="1"/>
</dbReference>
<evidence type="ECO:0000313" key="7">
    <source>
        <dbReference type="Proteomes" id="UP000236743"/>
    </source>
</evidence>
<sequence>MLLRFAGFELDRQRATLRRPVGEAVKFRPKTLAMLVLFVTNPGRVLSKQELMDAVWPNVHVGEDSLFQCIREIRTALGDDRRQLIRVVSGSGYVFEAEVSAEPATCGVEAPSPAPRISKEAGPAVDPVSPWRQFGLRRRAMVAIVGLGVILGLVIVAMTAAPGLPLAARTPSIAVMPIATSDENGGAAAMAANMTTRLADRLAQIDNIRVVAPQSRQQADYVVSGELRKTERSWETQARMTRTATGEVVWTVPVSGVVDESDLGLQQSRLVAGVGYPLALRINALINADTQPVTPEGRSSAGSAKVVIEQATASITQTSRERFATAQSMLEKALGEDPDNVDLAIALAALQMRGVQMVWYDPAESAAAEASAESILKRALRVKPSSIPVLDAYCRFLNAINEFTESLVVCARTLNFNPWHAPALTHIGLAQLQAGRFEEALASFKQADRYDTPQVSRWTWQLNVGMTYLLMSRSEDALPWLKKSIAITPASGRSHMLLSAAYTGLNQPAEAKAAMDKAMALRPGSNLGNVLLPPKNASPVFIKATEWIVKAFLAAGLPEH</sequence>
<dbReference type="InterPro" id="IPR019734">
    <property type="entry name" value="TPR_rpt"/>
</dbReference>
<dbReference type="AlphaFoldDB" id="A0A1H6CJJ6"/>
<evidence type="ECO:0000256" key="1">
    <source>
        <dbReference type="ARBA" id="ARBA00023125"/>
    </source>
</evidence>
<keyword evidence="2" id="KW-0802">TPR repeat</keyword>
<dbReference type="Pfam" id="PF00486">
    <property type="entry name" value="Trans_reg_C"/>
    <property type="match status" value="1"/>
</dbReference>
<keyword evidence="4" id="KW-1133">Transmembrane helix</keyword>
<dbReference type="InterPro" id="IPR016032">
    <property type="entry name" value="Sig_transdc_resp-reg_C-effctor"/>
</dbReference>
<evidence type="ECO:0000256" key="2">
    <source>
        <dbReference type="PROSITE-ProRule" id="PRU00339"/>
    </source>
</evidence>
<dbReference type="Gene3D" id="1.25.40.10">
    <property type="entry name" value="Tetratricopeptide repeat domain"/>
    <property type="match status" value="2"/>
</dbReference>
<reference evidence="6 7" key="1">
    <citation type="submission" date="2016-10" db="EMBL/GenBank/DDBJ databases">
        <authorList>
            <person name="de Groot N.N."/>
        </authorList>
    </citation>
    <scope>NUCLEOTIDE SEQUENCE [LARGE SCALE GENOMIC DNA]</scope>
    <source>
        <strain evidence="6 7">DSM 26656</strain>
    </source>
</reference>
<dbReference type="SUPFAM" id="SSF46894">
    <property type="entry name" value="C-terminal effector domain of the bipartite response regulators"/>
    <property type="match status" value="1"/>
</dbReference>
<feature type="repeat" description="TPR" evidence="2">
    <location>
        <begin position="421"/>
        <end position="454"/>
    </location>
</feature>
<evidence type="ECO:0000256" key="4">
    <source>
        <dbReference type="SAM" id="Phobius"/>
    </source>
</evidence>
<organism evidence="6 7">
    <name type="scientific">Bosea lathyri</name>
    <dbReference type="NCBI Taxonomy" id="1036778"/>
    <lineage>
        <taxon>Bacteria</taxon>
        <taxon>Pseudomonadati</taxon>
        <taxon>Pseudomonadota</taxon>
        <taxon>Alphaproteobacteria</taxon>
        <taxon>Hyphomicrobiales</taxon>
        <taxon>Boseaceae</taxon>
        <taxon>Bosea</taxon>
    </lineage>
</organism>